<keyword evidence="2" id="KW-0732">Signal</keyword>
<gene>
    <name evidence="3" type="ORF">IAB77_01210</name>
</gene>
<evidence type="ECO:0000256" key="1">
    <source>
        <dbReference type="SAM" id="MobiDB-lite"/>
    </source>
</evidence>
<dbReference type="NCBIfam" id="TIGR02867">
    <property type="entry name" value="spore_II_P"/>
    <property type="match status" value="1"/>
</dbReference>
<dbReference type="EMBL" id="DVGA01000018">
    <property type="protein sequence ID" value="HIQ77859.1"/>
    <property type="molecule type" value="Genomic_DNA"/>
</dbReference>
<dbReference type="Proteomes" id="UP000824262">
    <property type="component" value="Unassembled WGS sequence"/>
</dbReference>
<feature type="region of interest" description="Disordered" evidence="1">
    <location>
        <begin position="51"/>
        <end position="105"/>
    </location>
</feature>
<sequence length="355" mass="37526">MRGLAKLKKAAAAVLALLGARALLAGGGLALSGGTDGLLSAALSLELGLPSEAAGPEASPSPAADASPERTPDSYISIVPTPSPSPDAEEAEVTPPSVDSDGTPIVETTIYSGVSIKNATDIDIDTAALLSAGPPQTLPAEGPQILIVHTHGSEAYTPDSRDYYEETDTDRTEDKNYNVIRVGDELAAALTELGLNVLHDREIYDYPSYTGSYSRSGAAVEEYLAEYPDIAVVIDLHRDALGDEDVTYKTVAELTGERSSQVMMLVGTGESGLWHPNWEQNLRLALYLQDAVNDMYPTLMRPVSVTSERYNQHLTTGSMILEVGSNGNTLREALNAVRLFAAAAGPALLELVEGQ</sequence>
<dbReference type="InterPro" id="IPR010897">
    <property type="entry name" value="Spore_II_P"/>
</dbReference>
<reference evidence="3" key="2">
    <citation type="journal article" date="2021" name="PeerJ">
        <title>Extensive microbial diversity within the chicken gut microbiome revealed by metagenomics and culture.</title>
        <authorList>
            <person name="Gilroy R."/>
            <person name="Ravi A."/>
            <person name="Getino M."/>
            <person name="Pursley I."/>
            <person name="Horton D.L."/>
            <person name="Alikhan N.F."/>
            <person name="Baker D."/>
            <person name="Gharbi K."/>
            <person name="Hall N."/>
            <person name="Watson M."/>
            <person name="Adriaenssens E.M."/>
            <person name="Foster-Nyarko E."/>
            <person name="Jarju S."/>
            <person name="Secka A."/>
            <person name="Antonio M."/>
            <person name="Oren A."/>
            <person name="Chaudhuri R.R."/>
            <person name="La Ragione R."/>
            <person name="Hildebrand F."/>
            <person name="Pallen M.J."/>
        </authorList>
    </citation>
    <scope>NUCLEOTIDE SEQUENCE</scope>
    <source>
        <strain evidence="3">ChiBcolR7-354</strain>
    </source>
</reference>
<dbReference type="Pfam" id="PF07454">
    <property type="entry name" value="SpoIIP"/>
    <property type="match status" value="1"/>
</dbReference>
<evidence type="ECO:0000313" key="3">
    <source>
        <dbReference type="EMBL" id="HIQ77859.1"/>
    </source>
</evidence>
<evidence type="ECO:0000313" key="4">
    <source>
        <dbReference type="Proteomes" id="UP000824262"/>
    </source>
</evidence>
<reference evidence="3" key="1">
    <citation type="submission" date="2020-10" db="EMBL/GenBank/DDBJ databases">
        <authorList>
            <person name="Gilroy R."/>
        </authorList>
    </citation>
    <scope>NUCLEOTIDE SEQUENCE</scope>
    <source>
        <strain evidence="3">ChiBcolR7-354</strain>
    </source>
</reference>
<organism evidence="3 4">
    <name type="scientific">Candidatus Scatomorpha intestinavium</name>
    <dbReference type="NCBI Taxonomy" id="2840922"/>
    <lineage>
        <taxon>Bacteria</taxon>
        <taxon>Bacillati</taxon>
        <taxon>Bacillota</taxon>
        <taxon>Clostridia</taxon>
        <taxon>Eubacteriales</taxon>
        <taxon>Candidatus Scatomorpha</taxon>
    </lineage>
</organism>
<protein>
    <submittedName>
        <fullName evidence="3">Stage II sporulation protein P</fullName>
    </submittedName>
</protein>
<accession>A0A9D0ZCM6</accession>
<dbReference type="AlphaFoldDB" id="A0A9D0ZCM6"/>
<comment type="caution">
    <text evidence="3">The sequence shown here is derived from an EMBL/GenBank/DDBJ whole genome shotgun (WGS) entry which is preliminary data.</text>
</comment>
<feature type="compositionally biased region" description="Low complexity" evidence="1">
    <location>
        <begin position="51"/>
        <end position="66"/>
    </location>
</feature>
<feature type="signal peptide" evidence="2">
    <location>
        <begin position="1"/>
        <end position="25"/>
    </location>
</feature>
<proteinExistence type="predicted"/>
<evidence type="ECO:0000256" key="2">
    <source>
        <dbReference type="SAM" id="SignalP"/>
    </source>
</evidence>
<feature type="chain" id="PRO_5038365083" evidence="2">
    <location>
        <begin position="26"/>
        <end position="355"/>
    </location>
</feature>
<name>A0A9D0ZCM6_9FIRM</name>